<keyword evidence="1" id="KW-0472">Membrane</keyword>
<comment type="caution">
    <text evidence="2">The sequence shown here is derived from an EMBL/GenBank/DDBJ whole genome shotgun (WGS) entry which is preliminary data.</text>
</comment>
<accession>A0ABQ3UV83</accession>
<gene>
    <name evidence="2" type="ORF">KSB_52110</name>
</gene>
<keyword evidence="1" id="KW-0812">Transmembrane</keyword>
<evidence type="ECO:0008006" key="4">
    <source>
        <dbReference type="Google" id="ProtNLM"/>
    </source>
</evidence>
<organism evidence="2 3">
    <name type="scientific">Ktedonobacter robiniae</name>
    <dbReference type="NCBI Taxonomy" id="2778365"/>
    <lineage>
        <taxon>Bacteria</taxon>
        <taxon>Bacillati</taxon>
        <taxon>Chloroflexota</taxon>
        <taxon>Ktedonobacteria</taxon>
        <taxon>Ktedonobacterales</taxon>
        <taxon>Ktedonobacteraceae</taxon>
        <taxon>Ktedonobacter</taxon>
    </lineage>
</organism>
<evidence type="ECO:0000313" key="3">
    <source>
        <dbReference type="Proteomes" id="UP000654345"/>
    </source>
</evidence>
<dbReference type="EMBL" id="BNJG01000002">
    <property type="protein sequence ID" value="GHO56736.1"/>
    <property type="molecule type" value="Genomic_DNA"/>
</dbReference>
<keyword evidence="1" id="KW-1133">Transmembrane helix</keyword>
<feature type="transmembrane region" description="Helical" evidence="1">
    <location>
        <begin position="12"/>
        <end position="31"/>
    </location>
</feature>
<proteinExistence type="predicted"/>
<reference evidence="2 3" key="1">
    <citation type="journal article" date="2021" name="Int. J. Syst. Evol. Microbiol.">
        <title>Reticulibacter mediterranei gen. nov., sp. nov., within the new family Reticulibacteraceae fam. nov., and Ktedonospora formicarum gen. nov., sp. nov., Ktedonobacter robiniae sp. nov., Dictyobacter formicarum sp. nov. and Dictyobacter arantiisoli sp. nov., belonging to the class Ktedonobacteria.</title>
        <authorList>
            <person name="Yabe S."/>
            <person name="Zheng Y."/>
            <person name="Wang C.M."/>
            <person name="Sakai Y."/>
            <person name="Abe K."/>
            <person name="Yokota A."/>
            <person name="Donadio S."/>
            <person name="Cavaletti L."/>
            <person name="Monciardini P."/>
        </authorList>
    </citation>
    <scope>NUCLEOTIDE SEQUENCE [LARGE SCALE GENOMIC DNA]</scope>
    <source>
        <strain evidence="2 3">SOSP1-30</strain>
    </source>
</reference>
<name>A0ABQ3UV83_9CHLR</name>
<keyword evidence="3" id="KW-1185">Reference proteome</keyword>
<sequence>MDPLNNPNAFAVSTLPILLVILLVVLVFNLLDKGWWKCSAPGCDFRTRSEEEALGHQAKHAQHKAVLED</sequence>
<evidence type="ECO:0000256" key="1">
    <source>
        <dbReference type="SAM" id="Phobius"/>
    </source>
</evidence>
<dbReference type="Proteomes" id="UP000654345">
    <property type="component" value="Unassembled WGS sequence"/>
</dbReference>
<protein>
    <recommendedName>
        <fullName evidence="4">C2H2-type domain-containing protein</fullName>
    </recommendedName>
</protein>
<evidence type="ECO:0000313" key="2">
    <source>
        <dbReference type="EMBL" id="GHO56736.1"/>
    </source>
</evidence>